<dbReference type="EMBL" id="CM026425">
    <property type="protein sequence ID" value="KAG0577645.1"/>
    <property type="molecule type" value="Genomic_DNA"/>
</dbReference>
<keyword evidence="2" id="KW-1185">Reference proteome</keyword>
<accession>A0A8T0I3G2</accession>
<dbReference type="AlphaFoldDB" id="A0A8T0I3G2"/>
<dbReference type="Proteomes" id="UP000822688">
    <property type="component" value="Chromosome 5"/>
</dbReference>
<evidence type="ECO:0000313" key="2">
    <source>
        <dbReference type="Proteomes" id="UP000822688"/>
    </source>
</evidence>
<dbReference type="InterPro" id="IPR050796">
    <property type="entry name" value="SCF_F-box_component"/>
</dbReference>
<comment type="caution">
    <text evidence="1">The sequence shown here is derived from an EMBL/GenBank/DDBJ whole genome shotgun (WGS) entry which is preliminary data.</text>
</comment>
<name>A0A8T0I3G2_CERPU</name>
<reference evidence="1" key="1">
    <citation type="submission" date="2020-06" db="EMBL/GenBank/DDBJ databases">
        <title>WGS assembly of Ceratodon purpureus strain R40.</title>
        <authorList>
            <person name="Carey S.B."/>
            <person name="Jenkins J."/>
            <person name="Shu S."/>
            <person name="Lovell J.T."/>
            <person name="Sreedasyam A."/>
            <person name="Maumus F."/>
            <person name="Tiley G.P."/>
            <person name="Fernandez-Pozo N."/>
            <person name="Barry K."/>
            <person name="Chen C."/>
            <person name="Wang M."/>
            <person name="Lipzen A."/>
            <person name="Daum C."/>
            <person name="Saski C.A."/>
            <person name="Payton A.C."/>
            <person name="Mcbreen J.C."/>
            <person name="Conrad R.E."/>
            <person name="Kollar L.M."/>
            <person name="Olsson S."/>
            <person name="Huttunen S."/>
            <person name="Landis J.B."/>
            <person name="Wickett N.J."/>
            <person name="Johnson M.G."/>
            <person name="Rensing S.A."/>
            <person name="Grimwood J."/>
            <person name="Schmutz J."/>
            <person name="Mcdaniel S.F."/>
        </authorList>
    </citation>
    <scope>NUCLEOTIDE SEQUENCE</scope>
    <source>
        <strain evidence="1">R40</strain>
    </source>
</reference>
<dbReference type="PANTHER" id="PTHR31672">
    <property type="entry name" value="BNACNNG10540D PROTEIN"/>
    <property type="match status" value="1"/>
</dbReference>
<protein>
    <recommendedName>
        <fullName evidence="3">F-box domain-containing protein</fullName>
    </recommendedName>
</protein>
<gene>
    <name evidence="1" type="ORF">KC19_5G169600</name>
</gene>
<dbReference type="EMBL" id="CM026425">
    <property type="protein sequence ID" value="KAG0577646.1"/>
    <property type="molecule type" value="Genomic_DNA"/>
</dbReference>
<dbReference type="Gene3D" id="2.120.10.80">
    <property type="entry name" value="Kelch-type beta propeller"/>
    <property type="match status" value="1"/>
</dbReference>
<dbReference type="InterPro" id="IPR036047">
    <property type="entry name" value="F-box-like_dom_sf"/>
</dbReference>
<dbReference type="PANTHER" id="PTHR31672:SF2">
    <property type="entry name" value="F-BOX DOMAIN-CONTAINING PROTEIN"/>
    <property type="match status" value="1"/>
</dbReference>
<evidence type="ECO:0008006" key="3">
    <source>
        <dbReference type="Google" id="ProtNLM"/>
    </source>
</evidence>
<proteinExistence type="predicted"/>
<dbReference type="SUPFAM" id="SSF81383">
    <property type="entry name" value="F-box domain"/>
    <property type="match status" value="1"/>
</dbReference>
<dbReference type="InterPro" id="IPR015915">
    <property type="entry name" value="Kelch-typ_b-propeller"/>
</dbReference>
<sequence>METMAKDVGIDTMPKYLQVTASTLQDKLQEFIKSAGTGEPVGSLKPPTGPLKRILDRASQLLVAPGVDHASNSRGETSKRIAIEGSQICKHSCEYHEELMDPSLWGTLPEPVLFGIFARLPLPKIINLQVLSKKWKKEMCDIHRDSDGNIVQSEFLKMCEEVHQKVALLTRDRENVFWVRLLDIRSNQWHTFQISAGEPDAADITAASENGGLVCFVSTLKTLKTSKMKTFVVDVVNPLTKSSIMLPPLPHMNFVNIVQIVLDPETQNFKVLVTGGDASSGEMVAQVYDQDTGAWSNALTWAPEKKMSMGFIFSNAYHWGNFRYAQKRDNPCVYDFTAKSIRLLKDCPSLSKGQLSCPLISSGVKSLAQLEDHVFVLQRDKFGPASASASSSSRFNRPGGSGAAYYIVEYRIRPKGKTWVKIKVHACNPFETPPKAKYDLSLFACKGYLMVFARLPEEEPYKNEVAWLYRLADCKWFDLPKLPADKPYDIHDLMCAVHWNTFW</sequence>
<evidence type="ECO:0000313" key="1">
    <source>
        <dbReference type="EMBL" id="KAG0577646.1"/>
    </source>
</evidence>
<dbReference type="InterPro" id="IPR011043">
    <property type="entry name" value="Gal_Oxase/kelch_b-propeller"/>
</dbReference>
<organism evidence="1 2">
    <name type="scientific">Ceratodon purpureus</name>
    <name type="common">Fire moss</name>
    <name type="synonym">Dicranum purpureum</name>
    <dbReference type="NCBI Taxonomy" id="3225"/>
    <lineage>
        <taxon>Eukaryota</taxon>
        <taxon>Viridiplantae</taxon>
        <taxon>Streptophyta</taxon>
        <taxon>Embryophyta</taxon>
        <taxon>Bryophyta</taxon>
        <taxon>Bryophytina</taxon>
        <taxon>Bryopsida</taxon>
        <taxon>Dicranidae</taxon>
        <taxon>Pseudoditrichales</taxon>
        <taxon>Ditrichaceae</taxon>
        <taxon>Ceratodon</taxon>
    </lineage>
</organism>
<dbReference type="SUPFAM" id="SSF50965">
    <property type="entry name" value="Galactose oxidase, central domain"/>
    <property type="match status" value="1"/>
</dbReference>